<evidence type="ECO:0000259" key="1">
    <source>
        <dbReference type="Pfam" id="PF07245"/>
    </source>
</evidence>
<dbReference type="STRING" id="53326.A0A016W7F6"/>
<dbReference type="Pfam" id="PF07245">
    <property type="entry name" value="Phlebovirus_G2"/>
    <property type="match status" value="1"/>
</dbReference>
<dbReference type="EMBL" id="JARK01000849">
    <property type="protein sequence ID" value="EYC34938.1"/>
    <property type="molecule type" value="Genomic_DNA"/>
</dbReference>
<comment type="caution">
    <text evidence="2">The sequence shown here is derived from an EMBL/GenBank/DDBJ whole genome shotgun (WGS) entry which is preliminary data.</text>
</comment>
<dbReference type="InterPro" id="IPR009878">
    <property type="entry name" value="Phlebovirus_G2_fusion"/>
</dbReference>
<organism evidence="2 3">
    <name type="scientific">Ancylostoma ceylanicum</name>
    <dbReference type="NCBI Taxonomy" id="53326"/>
    <lineage>
        <taxon>Eukaryota</taxon>
        <taxon>Metazoa</taxon>
        <taxon>Ecdysozoa</taxon>
        <taxon>Nematoda</taxon>
        <taxon>Chromadorea</taxon>
        <taxon>Rhabditida</taxon>
        <taxon>Rhabditina</taxon>
        <taxon>Rhabditomorpha</taxon>
        <taxon>Strongyloidea</taxon>
        <taxon>Ancylostomatidae</taxon>
        <taxon>Ancylostomatinae</taxon>
        <taxon>Ancylostoma</taxon>
    </lineage>
</organism>
<accession>A0A016W7F6</accession>
<proteinExistence type="predicted"/>
<keyword evidence="3" id="KW-1185">Reference proteome</keyword>
<sequence length="246" mass="27637">MPGCLFSRTFAKPRNTKVYRVFHCPTWEESAMIKITHSDAKGKRRTTVVNVISQTTKVLDNINVTLEFVTTPTIPLLSSIFLQAVNNDSNSEVALIGNDDVFALRCPTEKSTSNVTECVMEDTCSCSPTETDANCQCRNLNITERSNSVDSRRALLLSSPLQLLFFKTFFSSRTHRSHDTFKFRRVHFPGNQIFEISIICGASMDHTDSIDSIQSATPAPYRDSEDIRIDRHRTCETADLSFSAAH</sequence>
<dbReference type="Proteomes" id="UP000024635">
    <property type="component" value="Unassembled WGS sequence"/>
</dbReference>
<name>A0A016W7F6_9BILA</name>
<evidence type="ECO:0000313" key="2">
    <source>
        <dbReference type="EMBL" id="EYC34938.1"/>
    </source>
</evidence>
<protein>
    <recommendedName>
        <fullName evidence="1">Phlebovirus glycoprotein G2 fusion domain-containing protein</fullName>
    </recommendedName>
</protein>
<feature type="domain" description="Phlebovirus glycoprotein G2 fusion" evidence="1">
    <location>
        <begin position="1"/>
        <end position="147"/>
    </location>
</feature>
<dbReference type="OrthoDB" id="5825988at2759"/>
<evidence type="ECO:0000313" key="3">
    <source>
        <dbReference type="Proteomes" id="UP000024635"/>
    </source>
</evidence>
<gene>
    <name evidence="2" type="primary">Acey_s1250.g3785</name>
    <name evidence="2" type="ORF">Y032_1250g3785</name>
</gene>
<dbReference type="AlphaFoldDB" id="A0A016W7F6"/>
<reference evidence="3" key="1">
    <citation type="journal article" date="2015" name="Nat. Genet.">
        <title>The genome and transcriptome of the zoonotic hookworm Ancylostoma ceylanicum identify infection-specific gene families.</title>
        <authorList>
            <person name="Schwarz E.M."/>
            <person name="Hu Y."/>
            <person name="Antoshechkin I."/>
            <person name="Miller M.M."/>
            <person name="Sternberg P.W."/>
            <person name="Aroian R.V."/>
        </authorList>
    </citation>
    <scope>NUCLEOTIDE SEQUENCE</scope>
    <source>
        <strain evidence="3">HY135</strain>
    </source>
</reference>